<gene>
    <name evidence="2" type="ORF">A3I30_00540</name>
</gene>
<evidence type="ECO:0000259" key="1">
    <source>
        <dbReference type="Pfam" id="PF20803"/>
    </source>
</evidence>
<dbReference type="Pfam" id="PF20803">
    <property type="entry name" value="PaaX_M"/>
    <property type="match status" value="1"/>
</dbReference>
<reference evidence="2 3" key="1">
    <citation type="journal article" date="2016" name="Nat. Commun.">
        <title>Thousands of microbial genomes shed light on interconnected biogeochemical processes in an aquifer system.</title>
        <authorList>
            <person name="Anantharaman K."/>
            <person name="Brown C.T."/>
            <person name="Hug L.A."/>
            <person name="Sharon I."/>
            <person name="Castelle C.J."/>
            <person name="Probst A.J."/>
            <person name="Thomas B.C."/>
            <person name="Singh A."/>
            <person name="Wilkins M.J."/>
            <person name="Karaoz U."/>
            <person name="Brodie E.L."/>
            <person name="Williams K.H."/>
            <person name="Hubbard S.S."/>
            <person name="Banfield J.F."/>
        </authorList>
    </citation>
    <scope>NUCLEOTIDE SEQUENCE [LARGE SCALE GENOMIC DNA]</scope>
</reference>
<dbReference type="InterPro" id="IPR048846">
    <property type="entry name" value="PaaX-like_central"/>
</dbReference>
<evidence type="ECO:0000313" key="3">
    <source>
        <dbReference type="Proteomes" id="UP000177197"/>
    </source>
</evidence>
<proteinExistence type="predicted"/>
<protein>
    <recommendedName>
        <fullName evidence="1">Transcriptional repressor PaaX-like central Cas2-like domain-containing protein</fullName>
    </recommendedName>
</protein>
<comment type="caution">
    <text evidence="2">The sequence shown here is derived from an EMBL/GenBank/DDBJ whole genome shotgun (WGS) entry which is preliminary data.</text>
</comment>
<name>A0A1F5CCT3_9BACT</name>
<dbReference type="Proteomes" id="UP000177197">
    <property type="component" value="Unassembled WGS sequence"/>
</dbReference>
<feature type="domain" description="Transcriptional repressor PaaX-like central Cas2-like" evidence="1">
    <location>
        <begin position="9"/>
        <end position="84"/>
    </location>
</feature>
<accession>A0A1F5CCT3</accession>
<dbReference type="AlphaFoldDB" id="A0A1F5CCT3"/>
<dbReference type="Gene3D" id="3.30.70.2650">
    <property type="match status" value="1"/>
</dbReference>
<evidence type="ECO:0000313" key="2">
    <source>
        <dbReference type="EMBL" id="OGD40669.1"/>
    </source>
</evidence>
<sequence>MCLEQPLVWDKKWRLVIFDIPEKRKIAREALRCKLKEMNFIKIQHSVWAVPFPCDKEINLIKTVFNLSSAWVNVIVAENLGDQEYKSREYYDLI</sequence>
<dbReference type="EMBL" id="MEYV01000003">
    <property type="protein sequence ID" value="OGD40669.1"/>
    <property type="molecule type" value="Genomic_DNA"/>
</dbReference>
<organism evidence="2 3">
    <name type="scientific">Candidatus Azambacteria bacterium RIFCSPLOWO2_02_FULL_44_14</name>
    <dbReference type="NCBI Taxonomy" id="1797306"/>
    <lineage>
        <taxon>Bacteria</taxon>
        <taxon>Candidatus Azamiibacteriota</taxon>
    </lineage>
</organism>